<proteinExistence type="predicted"/>
<accession>A0ACD5C840</accession>
<evidence type="ECO:0000313" key="1">
    <source>
        <dbReference type="EMBL" id="WZN58042.1"/>
    </source>
</evidence>
<keyword evidence="2" id="KW-1185">Reference proteome</keyword>
<gene>
    <name evidence="1" type="ORF">AACH28_10960</name>
</gene>
<sequence>MEQNINSVKDNPDFIESTYSTHKIGAGLNINPIHGFSLESTYSLDNRASGLSGRKNYHILNASVYYTLKNNSQLKLTGFDILNQNTQNYWGSQGNRTYFGNSLTLKQYFMVGYIHKFNIVKTKK</sequence>
<evidence type="ECO:0000313" key="2">
    <source>
        <dbReference type="Proteomes" id="UP001485301"/>
    </source>
</evidence>
<reference evidence="1" key="1">
    <citation type="submission" date="2024-04" db="EMBL/GenBank/DDBJ databases">
        <title>Complete genome sequence of Sphingobacterium thalpophiium BAA-1094.</title>
        <authorList>
            <person name="Adaikpoh B.I."/>
        </authorList>
    </citation>
    <scope>NUCLEOTIDE SEQUENCE</scope>
    <source>
        <strain evidence="1">BAA-1094</strain>
    </source>
</reference>
<name>A0ACD5C840_9SPHI</name>
<dbReference type="Proteomes" id="UP001485301">
    <property type="component" value="Chromosome"/>
</dbReference>
<protein>
    <submittedName>
        <fullName evidence="1">Uncharacterized protein</fullName>
    </submittedName>
</protein>
<dbReference type="EMBL" id="CP151087">
    <property type="protein sequence ID" value="WZN58042.1"/>
    <property type="molecule type" value="Genomic_DNA"/>
</dbReference>
<organism evidence="1 2">
    <name type="scientific">Sphingobacterium thalpophilum</name>
    <dbReference type="NCBI Taxonomy" id="259"/>
    <lineage>
        <taxon>Bacteria</taxon>
        <taxon>Pseudomonadati</taxon>
        <taxon>Bacteroidota</taxon>
        <taxon>Sphingobacteriia</taxon>
        <taxon>Sphingobacteriales</taxon>
        <taxon>Sphingobacteriaceae</taxon>
        <taxon>Sphingobacterium</taxon>
    </lineage>
</organism>